<keyword evidence="1" id="KW-0430">Lectin</keyword>
<dbReference type="PANTHER" id="PTHR46746:SF3">
    <property type="entry name" value="C-TYPE LECTIN DOMAIN-CONTAINING PROTEIN-RELATED"/>
    <property type="match status" value="1"/>
</dbReference>
<dbReference type="AlphaFoldDB" id="A0A8D0ELG4"/>
<accession>A0A8D0ELG4</accession>
<dbReference type="Proteomes" id="UP000694551">
    <property type="component" value="Unplaced"/>
</dbReference>
<dbReference type="SUPFAM" id="SSF56436">
    <property type="entry name" value="C-type lectin-like"/>
    <property type="match status" value="1"/>
</dbReference>
<reference evidence="3" key="1">
    <citation type="submission" date="2025-08" db="UniProtKB">
        <authorList>
            <consortium name="Ensembl"/>
        </authorList>
    </citation>
    <scope>IDENTIFICATION</scope>
</reference>
<evidence type="ECO:0000256" key="2">
    <source>
        <dbReference type="SAM" id="MobiDB-lite"/>
    </source>
</evidence>
<dbReference type="GO" id="GO:0005886">
    <property type="term" value="C:plasma membrane"/>
    <property type="evidence" value="ECO:0007669"/>
    <property type="project" value="TreeGrafter"/>
</dbReference>
<proteinExistence type="predicted"/>
<dbReference type="Ensembl" id="ENSSOCT00000002510.1">
    <property type="protein sequence ID" value="ENSSOCP00000002454.1"/>
    <property type="gene ID" value="ENSSOCG00000001916.1"/>
</dbReference>
<reference evidence="3" key="2">
    <citation type="submission" date="2025-09" db="UniProtKB">
        <authorList>
            <consortium name="Ensembl"/>
        </authorList>
    </citation>
    <scope>IDENTIFICATION</scope>
</reference>
<evidence type="ECO:0000313" key="3">
    <source>
        <dbReference type="Ensembl" id="ENSSOCP00000002454.1"/>
    </source>
</evidence>
<dbReference type="InterPro" id="IPR016187">
    <property type="entry name" value="CTDL_fold"/>
</dbReference>
<dbReference type="InterPro" id="IPR016186">
    <property type="entry name" value="C-type_lectin-like/link_sf"/>
</dbReference>
<sequence>QKNGENLPKSITAHVPGGSQLCPAAPRHRSHSSSATGPSACRLCPAGWQLFAAKCYWISTKTESWEKAAKDCLDQRSQLVKLESAEEKVSNCRGGKRQRRPRIWLF</sequence>
<dbReference type="GO" id="GO:0030246">
    <property type="term" value="F:carbohydrate binding"/>
    <property type="evidence" value="ECO:0007669"/>
    <property type="project" value="UniProtKB-KW"/>
</dbReference>
<evidence type="ECO:0000256" key="1">
    <source>
        <dbReference type="ARBA" id="ARBA00022734"/>
    </source>
</evidence>
<keyword evidence="4" id="KW-1185">Reference proteome</keyword>
<dbReference type="InterPro" id="IPR051379">
    <property type="entry name" value="C-type_Lectin_Receptor_IMM"/>
</dbReference>
<feature type="region of interest" description="Disordered" evidence="2">
    <location>
        <begin position="1"/>
        <end position="37"/>
    </location>
</feature>
<dbReference type="Gene3D" id="3.10.100.10">
    <property type="entry name" value="Mannose-Binding Protein A, subunit A"/>
    <property type="match status" value="1"/>
</dbReference>
<dbReference type="PANTHER" id="PTHR46746">
    <property type="entry name" value="KILLER CELL LECTIN-LIKE RECEPTOR SUBFAMILY F MEMBER 2"/>
    <property type="match status" value="1"/>
</dbReference>
<organism evidence="3 4">
    <name type="scientific">Strix occidentalis caurina</name>
    <name type="common">northern spotted owl</name>
    <dbReference type="NCBI Taxonomy" id="311401"/>
    <lineage>
        <taxon>Eukaryota</taxon>
        <taxon>Metazoa</taxon>
        <taxon>Chordata</taxon>
        <taxon>Craniata</taxon>
        <taxon>Vertebrata</taxon>
        <taxon>Euteleostomi</taxon>
        <taxon>Archelosauria</taxon>
        <taxon>Archosauria</taxon>
        <taxon>Dinosauria</taxon>
        <taxon>Saurischia</taxon>
        <taxon>Theropoda</taxon>
        <taxon>Coelurosauria</taxon>
        <taxon>Aves</taxon>
        <taxon>Neognathae</taxon>
        <taxon>Neoaves</taxon>
        <taxon>Telluraves</taxon>
        <taxon>Strigiformes</taxon>
        <taxon>Strigidae</taxon>
        <taxon>Strix</taxon>
    </lineage>
</organism>
<protein>
    <submittedName>
        <fullName evidence="3">Uncharacterized protein</fullName>
    </submittedName>
</protein>
<evidence type="ECO:0000313" key="4">
    <source>
        <dbReference type="Proteomes" id="UP000694551"/>
    </source>
</evidence>
<name>A0A8D0ELG4_STROC</name>